<sequence length="244" mass="28617">MRTLEDYREIIGDEVISSIYKKARKLYGKRIVHINSTYLGGGVARILNSLVPLMNDIGLVADWRILHGTPDFFDTTKKFHNALQGDPINLTDMKKHIYIQANENFSSFCHIEHDCVIIHDPQPLPLIKCYKKRQPWIWRCHVDLSKPNKALWDFLKKFILRYDMVIVSNEEYRQADLPVEQRVVYPAIDPLCPTNKEIPNGTILKYLKKFKVPNDRPLITQVSRFDKWKDPEGVIEVFKLVREK</sequence>
<gene>
    <name evidence="5" type="ORF">ENG63_04800</name>
</gene>
<protein>
    <submittedName>
        <fullName evidence="5">Glycosyl transferase family 1</fullName>
    </submittedName>
</protein>
<accession>A0A7C0U2R8</accession>
<proteinExistence type="inferred from homology"/>
<dbReference type="PANTHER" id="PTHR47779:SF1">
    <property type="entry name" value="SYNTHASE (CCG-9), PUTATIVE (AFU_ORTHOLOGUE AFUA_3G12100)-RELATED"/>
    <property type="match status" value="1"/>
</dbReference>
<name>A0A7C0U2R8_DESA2</name>
<dbReference type="InterPro" id="IPR049438">
    <property type="entry name" value="TreT_GT1"/>
</dbReference>
<keyword evidence="2" id="KW-0328">Glycosyltransferase</keyword>
<dbReference type="Pfam" id="PF21269">
    <property type="entry name" value="TreT_GT1"/>
    <property type="match status" value="1"/>
</dbReference>
<dbReference type="Gene3D" id="3.40.50.2000">
    <property type="entry name" value="Glycogen Phosphorylase B"/>
    <property type="match status" value="1"/>
</dbReference>
<comment type="similarity">
    <text evidence="1">Belongs to the glycosyltransferase group 1 family. Glycosyltransferase 4 subfamily.</text>
</comment>
<evidence type="ECO:0000313" key="5">
    <source>
        <dbReference type="EMBL" id="HDD44162.1"/>
    </source>
</evidence>
<evidence type="ECO:0000256" key="3">
    <source>
        <dbReference type="ARBA" id="ARBA00022679"/>
    </source>
</evidence>
<dbReference type="GO" id="GO:0016757">
    <property type="term" value="F:glycosyltransferase activity"/>
    <property type="evidence" value="ECO:0007669"/>
    <property type="project" value="UniProtKB-KW"/>
</dbReference>
<dbReference type="PANTHER" id="PTHR47779">
    <property type="entry name" value="SYNTHASE (CCG-9), PUTATIVE (AFU_ORTHOLOGUE AFUA_3G12100)-RELATED"/>
    <property type="match status" value="1"/>
</dbReference>
<feature type="non-terminal residue" evidence="5">
    <location>
        <position position="244"/>
    </location>
</feature>
<organism evidence="5">
    <name type="scientific">Desulfofervidus auxilii</name>
    <dbReference type="NCBI Taxonomy" id="1621989"/>
    <lineage>
        <taxon>Bacteria</taxon>
        <taxon>Pseudomonadati</taxon>
        <taxon>Thermodesulfobacteriota</taxon>
        <taxon>Candidatus Desulfofervidia</taxon>
        <taxon>Candidatus Desulfofervidales</taxon>
        <taxon>Candidatus Desulfofervidaceae</taxon>
        <taxon>Candidatus Desulfofervidus</taxon>
    </lineage>
</organism>
<evidence type="ECO:0000259" key="4">
    <source>
        <dbReference type="Pfam" id="PF21269"/>
    </source>
</evidence>
<dbReference type="AlphaFoldDB" id="A0A7C0U2R8"/>
<reference evidence="5" key="1">
    <citation type="journal article" date="2020" name="mSystems">
        <title>Genome- and Community-Level Interaction Insights into Carbon Utilization and Element Cycling Functions of Hydrothermarchaeota in Hydrothermal Sediment.</title>
        <authorList>
            <person name="Zhou Z."/>
            <person name="Liu Y."/>
            <person name="Xu W."/>
            <person name="Pan J."/>
            <person name="Luo Z.H."/>
            <person name="Li M."/>
        </authorList>
    </citation>
    <scope>NUCLEOTIDE SEQUENCE [LARGE SCALE GENOMIC DNA]</scope>
    <source>
        <strain evidence="5">HyVt-233</strain>
    </source>
</reference>
<dbReference type="Proteomes" id="UP000886289">
    <property type="component" value="Unassembled WGS sequence"/>
</dbReference>
<feature type="domain" description="Trehalose synthase N-terminal" evidence="4">
    <location>
        <begin position="33"/>
        <end position="173"/>
    </location>
</feature>
<dbReference type="EMBL" id="DRBS01000187">
    <property type="protein sequence ID" value="HDD44162.1"/>
    <property type="molecule type" value="Genomic_DNA"/>
</dbReference>
<evidence type="ECO:0000256" key="1">
    <source>
        <dbReference type="ARBA" id="ARBA00009481"/>
    </source>
</evidence>
<evidence type="ECO:0000256" key="2">
    <source>
        <dbReference type="ARBA" id="ARBA00022676"/>
    </source>
</evidence>
<comment type="caution">
    <text evidence="5">The sequence shown here is derived from an EMBL/GenBank/DDBJ whole genome shotgun (WGS) entry which is preliminary data.</text>
</comment>
<keyword evidence="3 5" id="KW-0808">Transferase</keyword>
<dbReference type="SUPFAM" id="SSF53756">
    <property type="entry name" value="UDP-Glycosyltransferase/glycogen phosphorylase"/>
    <property type="match status" value="1"/>
</dbReference>
<dbReference type="InterPro" id="IPR052078">
    <property type="entry name" value="Trehalose_Metab_GTase"/>
</dbReference>